<feature type="transmembrane region" description="Helical" evidence="7">
    <location>
        <begin position="173"/>
        <end position="196"/>
    </location>
</feature>
<protein>
    <recommendedName>
        <fullName evidence="12">Threonine/serine exporter family protein</fullName>
    </recommendedName>
</protein>
<reference evidence="11" key="1">
    <citation type="journal article" date="2019" name="Int. J. Syst. Evol. Microbiol.">
        <title>The Global Catalogue of Microorganisms (GCM) 10K type strain sequencing project: providing services to taxonomists for standard genome sequencing and annotation.</title>
        <authorList>
            <consortium name="The Broad Institute Genomics Platform"/>
            <consortium name="The Broad Institute Genome Sequencing Center for Infectious Disease"/>
            <person name="Wu L."/>
            <person name="Ma J."/>
        </authorList>
    </citation>
    <scope>NUCLEOTIDE SEQUENCE [LARGE SCALE GENOMIC DNA]</scope>
    <source>
        <strain evidence="11">JCM 18715</strain>
    </source>
</reference>
<sequence length="425" mass="44455">MPPDTSPLSSIFPGDSADVLRFLQLAARLLLEYNIRTELIRRRLAEAAKVLGLPVTVAVGYRTVTIYTAQGSHVHAQAPEFRINIAVSGKVNGLLDELAAGQLSLPAAQTALESVEREAGRHNRWLLATIFGAGAAALAALFNGDAVAMSVIALSSALGLLVRQELAKRHVMLFALPFTAALIGSLLGGSVIALGWTTTPGICLIVPALMLVPGPHLINALYDVVENHMQTGVPRLALACTILLAAAMGIFLGGWITLGMSTVPPWHTPADAIPLWLDVLLAGIAACSFGAFYNAPWRVLWTSIACGMVGHGIRYLCLAHNVSLEMATFFACLAIGMMAAQMVRQLRVPFAAVAFAGAVPMMPGVLMFRGIGGAMDIAMAGTAATPELVASTLASLFKSGFVVGAMGLGLLLGAKLAEVVTRSRG</sequence>
<evidence type="ECO:0000256" key="4">
    <source>
        <dbReference type="ARBA" id="ARBA00022989"/>
    </source>
</evidence>
<feature type="transmembrane region" description="Helical" evidence="7">
    <location>
        <begin position="273"/>
        <end position="292"/>
    </location>
</feature>
<organism evidence="10 11">
    <name type="scientific">Viridibacterium curvum</name>
    <dbReference type="NCBI Taxonomy" id="1101404"/>
    <lineage>
        <taxon>Bacteria</taxon>
        <taxon>Pseudomonadati</taxon>
        <taxon>Pseudomonadota</taxon>
        <taxon>Betaproteobacteria</taxon>
        <taxon>Rhodocyclales</taxon>
        <taxon>Rhodocyclaceae</taxon>
        <taxon>Viridibacterium</taxon>
    </lineage>
</organism>
<feature type="transmembrane region" description="Helical" evidence="7">
    <location>
        <begin position="125"/>
        <end position="142"/>
    </location>
</feature>
<keyword evidence="4 7" id="KW-1133">Transmembrane helix</keyword>
<evidence type="ECO:0000313" key="11">
    <source>
        <dbReference type="Proteomes" id="UP001500547"/>
    </source>
</evidence>
<feature type="domain" description="Threonine/Serine exporter ThrE" evidence="9">
    <location>
        <begin position="279"/>
        <end position="412"/>
    </location>
</feature>
<proteinExistence type="inferred from homology"/>
<feature type="transmembrane region" description="Helical" evidence="7">
    <location>
        <begin position="236"/>
        <end position="258"/>
    </location>
</feature>
<name>A0ABP9QE39_9RHOO</name>
<evidence type="ECO:0000256" key="5">
    <source>
        <dbReference type="ARBA" id="ARBA00023136"/>
    </source>
</evidence>
<dbReference type="Pfam" id="PF12821">
    <property type="entry name" value="ThrE_2"/>
    <property type="match status" value="1"/>
</dbReference>
<dbReference type="RefSeq" id="WP_345531542.1">
    <property type="nucleotide sequence ID" value="NZ_BAABLD010000002.1"/>
</dbReference>
<keyword evidence="5 7" id="KW-0472">Membrane</keyword>
<comment type="similarity">
    <text evidence="6">Belongs to the ThrE exporter (TC 2.A.79) family.</text>
</comment>
<dbReference type="PANTHER" id="PTHR34390:SF2">
    <property type="entry name" value="SUCCINATE TRANSPORTER SUBUNIT YJJP-RELATED"/>
    <property type="match status" value="1"/>
</dbReference>
<dbReference type="InterPro" id="IPR024528">
    <property type="entry name" value="ThrE_2"/>
</dbReference>
<gene>
    <name evidence="10" type="ORF">GCM10025770_07950</name>
</gene>
<feature type="transmembrane region" description="Helical" evidence="7">
    <location>
        <begin position="148"/>
        <end position="166"/>
    </location>
</feature>
<comment type="subcellular location">
    <subcellularLocation>
        <location evidence="1">Cell membrane</location>
        <topology evidence="1">Multi-pass membrane protein</topology>
    </subcellularLocation>
</comment>
<feature type="transmembrane region" description="Helical" evidence="7">
    <location>
        <begin position="388"/>
        <end position="414"/>
    </location>
</feature>
<evidence type="ECO:0000256" key="7">
    <source>
        <dbReference type="SAM" id="Phobius"/>
    </source>
</evidence>
<feature type="transmembrane region" description="Helical" evidence="7">
    <location>
        <begin position="350"/>
        <end position="368"/>
    </location>
</feature>
<keyword evidence="2" id="KW-1003">Cell membrane</keyword>
<dbReference type="InterPro" id="IPR010619">
    <property type="entry name" value="ThrE-like_N"/>
</dbReference>
<evidence type="ECO:0000259" key="8">
    <source>
        <dbReference type="Pfam" id="PF06738"/>
    </source>
</evidence>
<feature type="transmembrane region" description="Helical" evidence="7">
    <location>
        <begin position="299"/>
        <end position="316"/>
    </location>
</feature>
<feature type="transmembrane region" description="Helical" evidence="7">
    <location>
        <begin position="202"/>
        <end position="224"/>
    </location>
</feature>
<evidence type="ECO:0008006" key="12">
    <source>
        <dbReference type="Google" id="ProtNLM"/>
    </source>
</evidence>
<comment type="caution">
    <text evidence="10">The sequence shown here is derived from an EMBL/GenBank/DDBJ whole genome shotgun (WGS) entry which is preliminary data.</text>
</comment>
<evidence type="ECO:0000256" key="6">
    <source>
        <dbReference type="ARBA" id="ARBA00034125"/>
    </source>
</evidence>
<dbReference type="Proteomes" id="UP001500547">
    <property type="component" value="Unassembled WGS sequence"/>
</dbReference>
<dbReference type="InterPro" id="IPR050539">
    <property type="entry name" value="ThrE_Dicarb/AminoAcid_Exp"/>
</dbReference>
<evidence type="ECO:0000256" key="2">
    <source>
        <dbReference type="ARBA" id="ARBA00022475"/>
    </source>
</evidence>
<keyword evidence="11" id="KW-1185">Reference proteome</keyword>
<accession>A0ABP9QE39</accession>
<evidence type="ECO:0000313" key="10">
    <source>
        <dbReference type="EMBL" id="GAA5160341.1"/>
    </source>
</evidence>
<dbReference type="PANTHER" id="PTHR34390">
    <property type="entry name" value="UPF0442 PROTEIN YJJB-RELATED"/>
    <property type="match status" value="1"/>
</dbReference>
<evidence type="ECO:0000256" key="1">
    <source>
        <dbReference type="ARBA" id="ARBA00004651"/>
    </source>
</evidence>
<feature type="domain" description="Threonine/serine exporter-like N-terminal" evidence="8">
    <location>
        <begin position="22"/>
        <end position="253"/>
    </location>
</feature>
<dbReference type="EMBL" id="BAABLD010000002">
    <property type="protein sequence ID" value="GAA5160341.1"/>
    <property type="molecule type" value="Genomic_DNA"/>
</dbReference>
<feature type="transmembrane region" description="Helical" evidence="7">
    <location>
        <begin position="322"/>
        <end position="343"/>
    </location>
</feature>
<dbReference type="Pfam" id="PF06738">
    <property type="entry name" value="ThrE"/>
    <property type="match status" value="1"/>
</dbReference>
<keyword evidence="3 7" id="KW-0812">Transmembrane</keyword>
<evidence type="ECO:0000259" key="9">
    <source>
        <dbReference type="Pfam" id="PF12821"/>
    </source>
</evidence>
<evidence type="ECO:0000256" key="3">
    <source>
        <dbReference type="ARBA" id="ARBA00022692"/>
    </source>
</evidence>